<evidence type="ECO:0000256" key="7">
    <source>
        <dbReference type="ARBA" id="ARBA00047605"/>
    </source>
</evidence>
<dbReference type="GO" id="GO:0003988">
    <property type="term" value="F:acetyl-CoA C-acyltransferase activity"/>
    <property type="evidence" value="ECO:0007669"/>
    <property type="project" value="UniProtKB-EC"/>
</dbReference>
<evidence type="ECO:0000256" key="4">
    <source>
        <dbReference type="ARBA" id="ARBA00022679"/>
    </source>
</evidence>
<protein>
    <submittedName>
        <fullName evidence="11">Transferase</fullName>
    </submittedName>
</protein>
<dbReference type="InterPro" id="IPR020617">
    <property type="entry name" value="Thiolase_C"/>
</dbReference>
<sequence>MSVRAVGRSILQKSPTDVIVLSAVRSPITRAFKGGFKDAWLEDVLRPDVLIGNVLAELGFAKTGRMALLDCGFPASTTFHTINRQCSSSLQAITHQAHAIMAGQFDVALAGGVESMTRNYGSRGRPTDVSPSLRASNVKQATDCLLAMGETSERVAQRYGITRQEQDDFAFQSHHRALVAWNAGKFASEIVPVTYQAPSETDKEGLLTTFTVPQDDGIRPNVRGCEPDEMGVGPALAIPALYQYMGVGQYDVGVFEINEAFASQMVYCVRALHLDVNKVNPNGGAIALGHPTGATGARQVATLLAEMQRSDHELGVVSMCAR</sequence>
<dbReference type="InterPro" id="IPR020615">
    <property type="entry name" value="Thiolase_acyl_enz_int_AS"/>
</dbReference>
<dbReference type="GO" id="GO:0006635">
    <property type="term" value="P:fatty acid beta-oxidation"/>
    <property type="evidence" value="ECO:0007669"/>
    <property type="project" value="TreeGrafter"/>
</dbReference>
<dbReference type="Gene3D" id="3.40.47.10">
    <property type="match status" value="3"/>
</dbReference>
<dbReference type="PANTHER" id="PTHR43853">
    <property type="entry name" value="3-KETOACYL-COA THIOLASE, PEROXISOMAL"/>
    <property type="match status" value="1"/>
</dbReference>
<dbReference type="Pfam" id="PF02803">
    <property type="entry name" value="Thiolase_C"/>
    <property type="match status" value="1"/>
</dbReference>
<evidence type="ECO:0000259" key="9">
    <source>
        <dbReference type="Pfam" id="PF00108"/>
    </source>
</evidence>
<comment type="similarity">
    <text evidence="3 8">Belongs to the thiolase-like superfamily. Thiolase family.</text>
</comment>
<dbReference type="Proteomes" id="UP000076837">
    <property type="component" value="Unassembled WGS sequence"/>
</dbReference>
<dbReference type="SUPFAM" id="SSF53901">
    <property type="entry name" value="Thiolase-like"/>
    <property type="match status" value="2"/>
</dbReference>
<dbReference type="AlphaFoldDB" id="A0A162W1M0"/>
<proteinExistence type="inferred from homology"/>
<dbReference type="GO" id="GO:0010124">
    <property type="term" value="P:phenylacetate catabolic process"/>
    <property type="evidence" value="ECO:0007669"/>
    <property type="project" value="TreeGrafter"/>
</dbReference>
<dbReference type="EMBL" id="JYNV01000322">
    <property type="protein sequence ID" value="KZM18735.1"/>
    <property type="molecule type" value="Genomic_DNA"/>
</dbReference>
<dbReference type="InterPro" id="IPR016039">
    <property type="entry name" value="Thiolase-like"/>
</dbReference>
<evidence type="ECO:0000259" key="10">
    <source>
        <dbReference type="Pfam" id="PF02803"/>
    </source>
</evidence>
<dbReference type="PROSITE" id="PS00737">
    <property type="entry name" value="THIOLASE_2"/>
    <property type="match status" value="1"/>
</dbReference>
<name>A0A162W1M0_DIDRA</name>
<evidence type="ECO:0000313" key="12">
    <source>
        <dbReference type="Proteomes" id="UP000076837"/>
    </source>
</evidence>
<keyword evidence="5" id="KW-0630">Potassium</keyword>
<feature type="domain" description="Thiolase C-terminal" evidence="10">
    <location>
        <begin position="223"/>
        <end position="321"/>
    </location>
</feature>
<keyword evidence="4 8" id="KW-0808">Transferase</keyword>
<evidence type="ECO:0000256" key="5">
    <source>
        <dbReference type="ARBA" id="ARBA00022958"/>
    </source>
</evidence>
<dbReference type="STRING" id="5454.A0A162W1M0"/>
<evidence type="ECO:0000313" key="11">
    <source>
        <dbReference type="EMBL" id="KZM18735.1"/>
    </source>
</evidence>
<accession>A0A162W1M0</accession>
<dbReference type="InterPro" id="IPR050215">
    <property type="entry name" value="Thiolase-like_sf_Thiolase"/>
</dbReference>
<dbReference type="CDD" id="cd00751">
    <property type="entry name" value="thiolase"/>
    <property type="match status" value="1"/>
</dbReference>
<gene>
    <name evidence="11" type="ORF">ST47_g10011</name>
</gene>
<dbReference type="Pfam" id="PF00108">
    <property type="entry name" value="Thiolase_N"/>
    <property type="match status" value="1"/>
</dbReference>
<keyword evidence="12" id="KW-1185">Reference proteome</keyword>
<dbReference type="InterPro" id="IPR020616">
    <property type="entry name" value="Thiolase_N"/>
</dbReference>
<dbReference type="InterPro" id="IPR002155">
    <property type="entry name" value="Thiolase"/>
</dbReference>
<dbReference type="InterPro" id="IPR020613">
    <property type="entry name" value="Thiolase_CS"/>
</dbReference>
<organism evidence="11 12">
    <name type="scientific">Didymella rabiei</name>
    <name type="common">Chickpea ascochyta blight fungus</name>
    <name type="synonym">Mycosphaerella rabiei</name>
    <dbReference type="NCBI Taxonomy" id="5454"/>
    <lineage>
        <taxon>Eukaryota</taxon>
        <taxon>Fungi</taxon>
        <taxon>Dikarya</taxon>
        <taxon>Ascomycota</taxon>
        <taxon>Pezizomycotina</taxon>
        <taxon>Dothideomycetes</taxon>
        <taxon>Pleosporomycetidae</taxon>
        <taxon>Pleosporales</taxon>
        <taxon>Pleosporineae</taxon>
        <taxon>Didymellaceae</taxon>
        <taxon>Ascochyta</taxon>
    </lineage>
</organism>
<comment type="cofactor">
    <cofactor evidence="1">
        <name>K(+)</name>
        <dbReference type="ChEBI" id="CHEBI:29103"/>
    </cofactor>
</comment>
<dbReference type="PANTHER" id="PTHR43853:SF9">
    <property type="entry name" value="ACETYL-COA C-ACETYLTRANSFERASE"/>
    <property type="match status" value="1"/>
</dbReference>
<evidence type="ECO:0000256" key="8">
    <source>
        <dbReference type="RuleBase" id="RU003557"/>
    </source>
</evidence>
<keyword evidence="6 8" id="KW-0012">Acyltransferase</keyword>
<evidence type="ECO:0000256" key="3">
    <source>
        <dbReference type="ARBA" id="ARBA00010982"/>
    </source>
</evidence>
<evidence type="ECO:0000256" key="1">
    <source>
        <dbReference type="ARBA" id="ARBA00001958"/>
    </source>
</evidence>
<dbReference type="GO" id="GO:0005777">
    <property type="term" value="C:peroxisome"/>
    <property type="evidence" value="ECO:0007669"/>
    <property type="project" value="TreeGrafter"/>
</dbReference>
<evidence type="ECO:0000256" key="2">
    <source>
        <dbReference type="ARBA" id="ARBA00004872"/>
    </source>
</evidence>
<dbReference type="PROSITE" id="PS00098">
    <property type="entry name" value="THIOLASE_1"/>
    <property type="match status" value="1"/>
</dbReference>
<comment type="caution">
    <text evidence="11">The sequence shown here is derived from an EMBL/GenBank/DDBJ whole genome shotgun (WGS) entry which is preliminary data.</text>
</comment>
<comment type="pathway">
    <text evidence="2">Lipid metabolism; fatty acid metabolism.</text>
</comment>
<comment type="catalytic activity">
    <reaction evidence="7">
        <text>an acyl-CoA + acetyl-CoA = a 3-oxoacyl-CoA + CoA</text>
        <dbReference type="Rhea" id="RHEA:21564"/>
        <dbReference type="ChEBI" id="CHEBI:57287"/>
        <dbReference type="ChEBI" id="CHEBI:57288"/>
        <dbReference type="ChEBI" id="CHEBI:58342"/>
        <dbReference type="ChEBI" id="CHEBI:90726"/>
        <dbReference type="EC" id="2.3.1.16"/>
    </reaction>
</comment>
<reference evidence="11 12" key="1">
    <citation type="journal article" date="2016" name="Sci. Rep.">
        <title>Draft genome sequencing and secretome analysis of fungal phytopathogen Ascochyta rabiei provides insight into the necrotrophic effector repertoire.</title>
        <authorList>
            <person name="Verma S."/>
            <person name="Gazara R.K."/>
            <person name="Nizam S."/>
            <person name="Parween S."/>
            <person name="Chattopadhyay D."/>
            <person name="Verma P.K."/>
        </authorList>
    </citation>
    <scope>NUCLEOTIDE SEQUENCE [LARGE SCALE GENOMIC DNA]</scope>
    <source>
        <strain evidence="11 12">ArDII</strain>
    </source>
</reference>
<evidence type="ECO:0000256" key="6">
    <source>
        <dbReference type="ARBA" id="ARBA00023315"/>
    </source>
</evidence>
<feature type="domain" description="Thiolase N-terminal" evidence="9">
    <location>
        <begin position="48"/>
        <end position="222"/>
    </location>
</feature>